<comment type="similarity">
    <text evidence="1">Belongs to the esterase D family.</text>
</comment>
<organism evidence="4 5">
    <name type="scientific">Sphingobacterium oryzagri</name>
    <dbReference type="NCBI Taxonomy" id="3025669"/>
    <lineage>
        <taxon>Bacteria</taxon>
        <taxon>Pseudomonadati</taxon>
        <taxon>Bacteroidota</taxon>
        <taxon>Sphingobacteriia</taxon>
        <taxon>Sphingobacteriales</taxon>
        <taxon>Sphingobacteriaceae</taxon>
        <taxon>Sphingobacterium</taxon>
    </lineage>
</organism>
<keyword evidence="5" id="KW-1185">Reference proteome</keyword>
<dbReference type="InterPro" id="IPR029058">
    <property type="entry name" value="AB_hydrolase_fold"/>
</dbReference>
<evidence type="ECO:0000256" key="2">
    <source>
        <dbReference type="ARBA" id="ARBA00022801"/>
    </source>
</evidence>
<accession>A0ABY7WQM5</accession>
<evidence type="ECO:0000313" key="5">
    <source>
        <dbReference type="Proteomes" id="UP001221558"/>
    </source>
</evidence>
<evidence type="ECO:0000256" key="1">
    <source>
        <dbReference type="ARBA" id="ARBA00005622"/>
    </source>
</evidence>
<sequence>MKKILILLLAVFSFPAAVQGQFRIIGHVLDSEGKAPLSYVNIGIKNKNLGTVSSLDGVFELDIPVAHQKDTLTFSLVGYAAYHVAIQELKSDAVLNISLKRSNNVLENVVVEGKPRKEERFGIKRRGRLIHFADGMFNPHDSFEIGQLIKLGKNPILLSALNLYLLEPRDDSATFRINFYRFKDGQPSERLVEKSIIQRKAIAKGWLRFDLAEEHIYLSGDVIAAVEFLPDVADNKKPISYEVKLGGASKSFYRRNSLGTWNMSPHHYCLHVTALVDPDAAAAPEEDRESSPAFTFASTIVGDRFHIFVGLPKDYERETTKKYPVLFLLDGNAYFDQVNEILASSGKKHQQFTTTIVVGIGYENAYLMDSLRVRDYTYPKAAAADSLATSGGADKFYDFITQELSPYLDSCYRTDTSARTIMGHSFGAYFALYALLKDWRVNSGERTGFSNYVAASPPIGYHENYIVEALKKGLENAPATAKKQNLYMTMGERELNDETKQLFEKIEMILNTKGSLLLQSKIYRNTDHLGTAVPSFKDAIEVLYKSK</sequence>
<dbReference type="Proteomes" id="UP001221558">
    <property type="component" value="Chromosome"/>
</dbReference>
<dbReference type="PANTHER" id="PTHR40841:SF2">
    <property type="entry name" value="SIDEROPHORE-DEGRADING ESTERASE (EUROFUNG)"/>
    <property type="match status" value="1"/>
</dbReference>
<dbReference type="EMBL" id="CP117880">
    <property type="protein sequence ID" value="WDF69629.1"/>
    <property type="molecule type" value="Genomic_DNA"/>
</dbReference>
<dbReference type="GO" id="GO:0016787">
    <property type="term" value="F:hydrolase activity"/>
    <property type="evidence" value="ECO:0007669"/>
    <property type="project" value="UniProtKB-KW"/>
</dbReference>
<feature type="chain" id="PRO_5047194958" evidence="3">
    <location>
        <begin position="19"/>
        <end position="547"/>
    </location>
</feature>
<dbReference type="Pfam" id="PF13715">
    <property type="entry name" value="CarbopepD_reg_2"/>
    <property type="match status" value="1"/>
</dbReference>
<proteinExistence type="inferred from homology"/>
<keyword evidence="2 4" id="KW-0378">Hydrolase</keyword>
<dbReference type="InterPro" id="IPR008969">
    <property type="entry name" value="CarboxyPept-like_regulatory"/>
</dbReference>
<feature type="signal peptide" evidence="3">
    <location>
        <begin position="1"/>
        <end position="18"/>
    </location>
</feature>
<protein>
    <submittedName>
        <fullName evidence="4">Alpha/beta hydrolase-fold protein</fullName>
    </submittedName>
</protein>
<dbReference type="SUPFAM" id="SSF49464">
    <property type="entry name" value="Carboxypeptidase regulatory domain-like"/>
    <property type="match status" value="1"/>
</dbReference>
<evidence type="ECO:0000313" key="4">
    <source>
        <dbReference type="EMBL" id="WDF69629.1"/>
    </source>
</evidence>
<reference evidence="4 5" key="1">
    <citation type="submission" date="2023-02" db="EMBL/GenBank/DDBJ databases">
        <title>Genome sequence of Sphingobacterium sp. KACC 22765.</title>
        <authorList>
            <person name="Kim S."/>
            <person name="Heo J."/>
            <person name="Kwon S.-W."/>
        </authorList>
    </citation>
    <scope>NUCLEOTIDE SEQUENCE [LARGE SCALE GENOMIC DNA]</scope>
    <source>
        <strain evidence="4 5">KACC 22765</strain>
    </source>
</reference>
<dbReference type="InterPro" id="IPR052558">
    <property type="entry name" value="Siderophore_Hydrolase_D"/>
</dbReference>
<dbReference type="PANTHER" id="PTHR40841">
    <property type="entry name" value="SIDEROPHORE TRIACETYLFUSARININE C ESTERASE"/>
    <property type="match status" value="1"/>
</dbReference>
<evidence type="ECO:0000256" key="3">
    <source>
        <dbReference type="SAM" id="SignalP"/>
    </source>
</evidence>
<dbReference type="InterPro" id="IPR000801">
    <property type="entry name" value="Esterase-like"/>
</dbReference>
<name>A0ABY7WQM5_9SPHI</name>
<gene>
    <name evidence="4" type="ORF">PQ465_04430</name>
</gene>
<dbReference type="RefSeq" id="WP_274268342.1">
    <property type="nucleotide sequence ID" value="NZ_CP117880.1"/>
</dbReference>
<keyword evidence="3" id="KW-0732">Signal</keyword>
<dbReference type="Pfam" id="PF00756">
    <property type="entry name" value="Esterase"/>
    <property type="match status" value="1"/>
</dbReference>
<dbReference type="SUPFAM" id="SSF53474">
    <property type="entry name" value="alpha/beta-Hydrolases"/>
    <property type="match status" value="1"/>
</dbReference>
<dbReference type="Gene3D" id="3.40.50.1820">
    <property type="entry name" value="alpha/beta hydrolase"/>
    <property type="match status" value="1"/>
</dbReference>